<accession>A0ABP3USB4</accession>
<gene>
    <name evidence="2" type="ORF">GCM10009107_04420</name>
</gene>
<organism evidence="2 3">
    <name type="scientific">Ideonella azotifigens</name>
    <dbReference type="NCBI Taxonomy" id="513160"/>
    <lineage>
        <taxon>Bacteria</taxon>
        <taxon>Pseudomonadati</taxon>
        <taxon>Pseudomonadota</taxon>
        <taxon>Betaproteobacteria</taxon>
        <taxon>Burkholderiales</taxon>
        <taxon>Sphaerotilaceae</taxon>
        <taxon>Ideonella</taxon>
    </lineage>
</organism>
<evidence type="ECO:0000313" key="3">
    <source>
        <dbReference type="Proteomes" id="UP001500279"/>
    </source>
</evidence>
<evidence type="ECO:0000256" key="1">
    <source>
        <dbReference type="SAM" id="SignalP"/>
    </source>
</evidence>
<dbReference type="Pfam" id="PF00839">
    <property type="entry name" value="Cys_rich_FGFR"/>
    <property type="match status" value="1"/>
</dbReference>
<feature type="chain" id="PRO_5046260180" description="Cysteine rich repeat protein" evidence="1">
    <location>
        <begin position="33"/>
        <end position="92"/>
    </location>
</feature>
<keyword evidence="1" id="KW-0732">Signal</keyword>
<proteinExistence type="predicted"/>
<comment type="caution">
    <text evidence="2">The sequence shown here is derived from an EMBL/GenBank/DDBJ whole genome shotgun (WGS) entry which is preliminary data.</text>
</comment>
<sequence>MSPNLEIPPVKIMFSALSLACAGLLASAAAYAADAAPSTADVAAACKADVDKLCPGIKPGDGTLKACMKEHRKELSPDCKKELMEARKAKQG</sequence>
<evidence type="ECO:0008006" key="4">
    <source>
        <dbReference type="Google" id="ProtNLM"/>
    </source>
</evidence>
<evidence type="ECO:0000313" key="2">
    <source>
        <dbReference type="EMBL" id="GAA0741652.1"/>
    </source>
</evidence>
<feature type="signal peptide" evidence="1">
    <location>
        <begin position="1"/>
        <end position="32"/>
    </location>
</feature>
<dbReference type="Proteomes" id="UP001500279">
    <property type="component" value="Unassembled WGS sequence"/>
</dbReference>
<keyword evidence="3" id="KW-1185">Reference proteome</keyword>
<dbReference type="EMBL" id="BAAAEW010000003">
    <property type="protein sequence ID" value="GAA0741652.1"/>
    <property type="molecule type" value="Genomic_DNA"/>
</dbReference>
<dbReference type="InterPro" id="IPR001893">
    <property type="entry name" value="Cys-rich_GLG1_repeat"/>
</dbReference>
<reference evidence="3" key="1">
    <citation type="journal article" date="2019" name="Int. J. Syst. Evol. Microbiol.">
        <title>The Global Catalogue of Microorganisms (GCM) 10K type strain sequencing project: providing services to taxonomists for standard genome sequencing and annotation.</title>
        <authorList>
            <consortium name="The Broad Institute Genomics Platform"/>
            <consortium name="The Broad Institute Genome Sequencing Center for Infectious Disease"/>
            <person name="Wu L."/>
            <person name="Ma J."/>
        </authorList>
    </citation>
    <scope>NUCLEOTIDE SEQUENCE [LARGE SCALE GENOMIC DNA]</scope>
    <source>
        <strain evidence="3">JCM 15503</strain>
    </source>
</reference>
<name>A0ABP3USB4_9BURK</name>
<protein>
    <recommendedName>
        <fullName evidence="4">Cysteine rich repeat protein</fullName>
    </recommendedName>
</protein>